<dbReference type="Gramene" id="GBG62693">
    <property type="protein sequence ID" value="GBG62693"/>
    <property type="gene ID" value="CBR_g31710"/>
</dbReference>
<keyword evidence="3" id="KW-1185">Reference proteome</keyword>
<comment type="caution">
    <text evidence="2">The sequence shown here is derived from an EMBL/GenBank/DDBJ whole genome shotgun (WGS) entry which is preliminary data.</text>
</comment>
<evidence type="ECO:0000256" key="1">
    <source>
        <dbReference type="SAM" id="MobiDB-lite"/>
    </source>
</evidence>
<feature type="compositionally biased region" description="Pro residues" evidence="1">
    <location>
        <begin position="32"/>
        <end position="51"/>
    </location>
</feature>
<dbReference type="AlphaFoldDB" id="A0A388JYB0"/>
<feature type="compositionally biased region" description="Acidic residues" evidence="1">
    <location>
        <begin position="328"/>
        <end position="344"/>
    </location>
</feature>
<feature type="compositionally biased region" description="Acidic residues" evidence="1">
    <location>
        <begin position="354"/>
        <end position="370"/>
    </location>
</feature>
<proteinExistence type="predicted"/>
<feature type="region of interest" description="Disordered" evidence="1">
    <location>
        <begin position="1"/>
        <end position="72"/>
    </location>
</feature>
<feature type="compositionally biased region" description="Basic and acidic residues" evidence="1">
    <location>
        <begin position="371"/>
        <end position="396"/>
    </location>
</feature>
<protein>
    <recommendedName>
        <fullName evidence="4">Retrotransposon gag domain-containing protein</fullName>
    </recommendedName>
</protein>
<feature type="region of interest" description="Disordered" evidence="1">
    <location>
        <begin position="327"/>
        <end position="420"/>
    </location>
</feature>
<dbReference type="Proteomes" id="UP000265515">
    <property type="component" value="Unassembled WGS sequence"/>
</dbReference>
<reference evidence="2 3" key="1">
    <citation type="journal article" date="2018" name="Cell">
        <title>The Chara Genome: Secondary Complexity and Implications for Plant Terrestrialization.</title>
        <authorList>
            <person name="Nishiyama T."/>
            <person name="Sakayama H."/>
            <person name="Vries J.D."/>
            <person name="Buschmann H."/>
            <person name="Saint-Marcoux D."/>
            <person name="Ullrich K.K."/>
            <person name="Haas F.B."/>
            <person name="Vanderstraeten L."/>
            <person name="Becker D."/>
            <person name="Lang D."/>
            <person name="Vosolsobe S."/>
            <person name="Rombauts S."/>
            <person name="Wilhelmsson P.K.I."/>
            <person name="Janitza P."/>
            <person name="Kern R."/>
            <person name="Heyl A."/>
            <person name="Rumpler F."/>
            <person name="Villalobos L.I.A.C."/>
            <person name="Clay J.M."/>
            <person name="Skokan R."/>
            <person name="Toyoda A."/>
            <person name="Suzuki Y."/>
            <person name="Kagoshima H."/>
            <person name="Schijlen E."/>
            <person name="Tajeshwar N."/>
            <person name="Catarino B."/>
            <person name="Hetherington A.J."/>
            <person name="Saltykova A."/>
            <person name="Bonnot C."/>
            <person name="Breuninger H."/>
            <person name="Symeonidi A."/>
            <person name="Radhakrishnan G.V."/>
            <person name="Van Nieuwerburgh F."/>
            <person name="Deforce D."/>
            <person name="Chang C."/>
            <person name="Karol K.G."/>
            <person name="Hedrich R."/>
            <person name="Ulvskov P."/>
            <person name="Glockner G."/>
            <person name="Delwiche C.F."/>
            <person name="Petrasek J."/>
            <person name="Van de Peer Y."/>
            <person name="Friml J."/>
            <person name="Beilby M."/>
            <person name="Dolan L."/>
            <person name="Kohara Y."/>
            <person name="Sugano S."/>
            <person name="Fujiyama A."/>
            <person name="Delaux P.-M."/>
            <person name="Quint M."/>
            <person name="TheiBen G."/>
            <person name="Hagemann M."/>
            <person name="Harholt J."/>
            <person name="Dunand C."/>
            <person name="Zachgo S."/>
            <person name="Langdale J."/>
            <person name="Maumus F."/>
            <person name="Straeten D.V.D."/>
            <person name="Gould S.B."/>
            <person name="Rensing S.A."/>
        </authorList>
    </citation>
    <scope>NUCLEOTIDE SEQUENCE [LARGE SCALE GENOMIC DNA]</scope>
    <source>
        <strain evidence="2 3">S276</strain>
    </source>
</reference>
<evidence type="ECO:0000313" key="2">
    <source>
        <dbReference type="EMBL" id="GBG62693.1"/>
    </source>
</evidence>
<gene>
    <name evidence="2" type="ORF">CBR_g31710</name>
</gene>
<name>A0A388JYB0_CHABU</name>
<evidence type="ECO:0000313" key="3">
    <source>
        <dbReference type="Proteomes" id="UP000265515"/>
    </source>
</evidence>
<sequence>MSEAMKSVDPQDQKTSNEVGKSSNGGGSSPPSSSPNTPPSSPPSSPPPKSPASPQGKVSTEPEKPKKKEKVKTKMSFTFCNKKDENLLLWIVEIQTYCKMAPVELYSEVAFSTSCLGGDAKEWVLVEANAAGFEDIGEWDGTMNLKQFLGKIKERFLDKMTTDKAFNQLTTIGQRHWTSVEQLSRKVDRLLQEITFRWASVDAGSERGEDEVELLVVQAWRTDVEGDLLGLVFGTVEKDHLPPTYGELLVLLTQLVNDLPLDIISCHDDSPAPHILIRSLASYLKWSAFLESDPDNCYYPSTGNYLEIQEVVIDLFYECRYLIAPTSVEEESSEEEEEGGNTEEESSKEQDGEHTEEEPERSSEEEEERGEEGQGRQEEDPAVVERKRREIAEGKRVIGQGVGPASDTTRRSHTGSGTAK</sequence>
<evidence type="ECO:0008006" key="4">
    <source>
        <dbReference type="Google" id="ProtNLM"/>
    </source>
</evidence>
<dbReference type="EMBL" id="BFEA01000031">
    <property type="protein sequence ID" value="GBG62693.1"/>
    <property type="molecule type" value="Genomic_DNA"/>
</dbReference>
<organism evidence="2 3">
    <name type="scientific">Chara braunii</name>
    <name type="common">Braun's stonewort</name>
    <dbReference type="NCBI Taxonomy" id="69332"/>
    <lineage>
        <taxon>Eukaryota</taxon>
        <taxon>Viridiplantae</taxon>
        <taxon>Streptophyta</taxon>
        <taxon>Charophyceae</taxon>
        <taxon>Charales</taxon>
        <taxon>Characeae</taxon>
        <taxon>Chara</taxon>
    </lineage>
</organism>
<accession>A0A388JYB0</accession>